<evidence type="ECO:0000313" key="2">
    <source>
        <dbReference type="Proteomes" id="UP000644115"/>
    </source>
</evidence>
<protein>
    <submittedName>
        <fullName evidence="1">Uncharacterized protein</fullName>
    </submittedName>
</protein>
<name>A0A923SL67_9FIRM</name>
<sequence length="62" mass="6672">MANGNAIIIVSSARQEHSAVFSACQVLFHTIYNESVAGDRAHYALASAFCVCRKDGDLILKS</sequence>
<dbReference type="AlphaFoldDB" id="A0A923SL67"/>
<dbReference type="Proteomes" id="UP000644115">
    <property type="component" value="Unassembled WGS sequence"/>
</dbReference>
<comment type="caution">
    <text evidence="1">The sequence shown here is derived from an EMBL/GenBank/DDBJ whole genome shotgun (WGS) entry which is preliminary data.</text>
</comment>
<dbReference type="RefSeq" id="WP_249286435.1">
    <property type="nucleotide sequence ID" value="NZ_JACRWC010000041.1"/>
</dbReference>
<dbReference type="EMBL" id="JACRWC010000041">
    <property type="protein sequence ID" value="MBC5998944.1"/>
    <property type="molecule type" value="Genomic_DNA"/>
</dbReference>
<proteinExistence type="predicted"/>
<keyword evidence="2" id="KW-1185">Reference proteome</keyword>
<gene>
    <name evidence="1" type="ORF">H8876_02875</name>
</gene>
<reference evidence="1" key="1">
    <citation type="submission" date="2020-08" db="EMBL/GenBank/DDBJ databases">
        <authorList>
            <person name="Liu C."/>
            <person name="Sun Q."/>
        </authorList>
    </citation>
    <scope>NUCLEOTIDE SEQUENCE</scope>
    <source>
        <strain evidence="1">BX16</strain>
    </source>
</reference>
<accession>A0A923SL67</accession>
<evidence type="ECO:0000313" key="1">
    <source>
        <dbReference type="EMBL" id="MBC5998944.1"/>
    </source>
</evidence>
<organism evidence="1 2">
    <name type="scientific">Lentihominibacter faecis</name>
    <dbReference type="NCBI Taxonomy" id="2764712"/>
    <lineage>
        <taxon>Bacteria</taxon>
        <taxon>Bacillati</taxon>
        <taxon>Bacillota</taxon>
        <taxon>Clostridia</taxon>
        <taxon>Peptostreptococcales</taxon>
        <taxon>Anaerovoracaceae</taxon>
        <taxon>Lentihominibacter</taxon>
    </lineage>
</organism>